<dbReference type="EMBL" id="KM199770">
    <property type="protein sequence ID" value="AIK68359.1"/>
    <property type="molecule type" value="Genomic_DNA"/>
</dbReference>
<evidence type="ECO:0000313" key="1">
    <source>
        <dbReference type="EMBL" id="AIK68359.1"/>
    </source>
</evidence>
<sequence>MAEPVTSFTKKWAALKLYKFLSKDFKSLSVYKAGIIDDQGRQLIKQKDMTPAQLRLFSPFEKLMLYVKRVLRNHGVGSLALAVTFLENDMDDSVDEELLDLLDCVDEDMTISSQVAGVDLPISGMVKRKKN</sequence>
<dbReference type="OrthoDB" id="16078at10239"/>
<name>A0A076YNI7_9CAUD</name>
<evidence type="ECO:0000313" key="2">
    <source>
        <dbReference type="Proteomes" id="UP000204140"/>
    </source>
</evidence>
<dbReference type="RefSeq" id="YP_009099885.1">
    <property type="nucleotide sequence ID" value="NC_025429.1"/>
</dbReference>
<keyword evidence="2" id="KW-1185">Reference proteome</keyword>
<proteinExistence type="predicted"/>
<reference evidence="1 2" key="1">
    <citation type="submission" date="2014-07" db="EMBL/GenBank/DDBJ databases">
        <title>Isolation and characterization of Rhizobium leguminosarum phages from western Canadian soils and complete genome sequences of rhizobiophages vB_RleS_L338C and vB_RleM_P10VF.</title>
        <authorList>
            <person name="Restrepo-Cordoba M."/>
            <person name="Halmillawewa A.P."/>
            <person name="Perry B."/>
            <person name="Hynes M.F."/>
            <person name="Yost C.K."/>
        </authorList>
    </citation>
    <scope>NUCLEOTIDE SEQUENCE [LARGE SCALE GENOMIC DNA]</scope>
</reference>
<dbReference type="GeneID" id="22109695"/>
<dbReference type="KEGG" id="vg:22109695"/>
<accession>A0A076YNI7</accession>
<gene>
    <name evidence="1" type="ORF">P10VF_146</name>
</gene>
<organism evidence="1 2">
    <name type="scientific">Rhizobium phage vB_RleM_P10VF</name>
    <dbReference type="NCBI Taxonomy" id="1527770"/>
    <lineage>
        <taxon>Viruses</taxon>
        <taxon>Duplodnaviria</taxon>
        <taxon>Heunggongvirae</taxon>
        <taxon>Uroviricota</taxon>
        <taxon>Caudoviricetes</taxon>
        <taxon>Pootjesviridae</taxon>
        <taxon>Innesvirus</taxon>
        <taxon>Innesvirus P10VF</taxon>
    </lineage>
</organism>
<protein>
    <submittedName>
        <fullName evidence="1">Uncharacterized protein</fullName>
    </submittedName>
</protein>
<dbReference type="Proteomes" id="UP000204140">
    <property type="component" value="Segment"/>
</dbReference>